<keyword evidence="2" id="KW-1185">Reference proteome</keyword>
<evidence type="ECO:0000313" key="1">
    <source>
        <dbReference type="EMBL" id="KAH0559351.1"/>
    </source>
</evidence>
<name>A0A9P8RQ63_9PEZI</name>
<comment type="caution">
    <text evidence="1">The sequence shown here is derived from an EMBL/GenBank/DDBJ whole genome shotgun (WGS) entry which is preliminary data.</text>
</comment>
<reference evidence="1" key="1">
    <citation type="submission" date="2021-03" db="EMBL/GenBank/DDBJ databases">
        <title>Comparative genomics and phylogenomic investigation of the class Geoglossomycetes provide insights into ecological specialization and systematics.</title>
        <authorList>
            <person name="Melie T."/>
            <person name="Pirro S."/>
            <person name="Miller A.N."/>
            <person name="Quandt A."/>
        </authorList>
    </citation>
    <scope>NUCLEOTIDE SEQUENCE</scope>
    <source>
        <strain evidence="1">CAQ_001_2017</strain>
    </source>
</reference>
<organism evidence="1 2">
    <name type="scientific">Trichoglossum hirsutum</name>
    <dbReference type="NCBI Taxonomy" id="265104"/>
    <lineage>
        <taxon>Eukaryota</taxon>
        <taxon>Fungi</taxon>
        <taxon>Dikarya</taxon>
        <taxon>Ascomycota</taxon>
        <taxon>Pezizomycotina</taxon>
        <taxon>Geoglossomycetes</taxon>
        <taxon>Geoglossales</taxon>
        <taxon>Geoglossaceae</taxon>
        <taxon>Trichoglossum</taxon>
    </lineage>
</organism>
<evidence type="ECO:0000313" key="2">
    <source>
        <dbReference type="Proteomes" id="UP000750711"/>
    </source>
</evidence>
<sequence>TYLQASTASSRDRPSCLRSTFEWDVIFQSEIAPRAFKFMAKTVKMDVIPGVMTVDGKYNGGERYMNVNFSGNPSIAKRT</sequence>
<accession>A0A9P8RQ63</accession>
<gene>
    <name evidence="1" type="ORF">GP486_004133</name>
</gene>
<protein>
    <submittedName>
        <fullName evidence="1">Uncharacterized protein</fullName>
    </submittedName>
</protein>
<dbReference type="EMBL" id="JAGHQM010000619">
    <property type="protein sequence ID" value="KAH0559351.1"/>
    <property type="molecule type" value="Genomic_DNA"/>
</dbReference>
<dbReference type="Proteomes" id="UP000750711">
    <property type="component" value="Unassembled WGS sequence"/>
</dbReference>
<feature type="non-terminal residue" evidence="1">
    <location>
        <position position="1"/>
    </location>
</feature>
<proteinExistence type="predicted"/>
<dbReference type="AlphaFoldDB" id="A0A9P8RQ63"/>